<name>A0A5C2RNY2_9APHY</name>
<dbReference type="OrthoDB" id="2752927at2759"/>
<evidence type="ECO:0000313" key="3">
    <source>
        <dbReference type="Proteomes" id="UP000313359"/>
    </source>
</evidence>
<evidence type="ECO:0000256" key="1">
    <source>
        <dbReference type="SAM" id="MobiDB-lite"/>
    </source>
</evidence>
<evidence type="ECO:0000313" key="2">
    <source>
        <dbReference type="EMBL" id="RPD53352.1"/>
    </source>
</evidence>
<dbReference type="AlphaFoldDB" id="A0A5C2RNY2"/>
<feature type="region of interest" description="Disordered" evidence="1">
    <location>
        <begin position="84"/>
        <end position="108"/>
    </location>
</feature>
<reference evidence="2" key="1">
    <citation type="journal article" date="2018" name="Genome Biol. Evol.">
        <title>Genomics and development of Lentinus tigrinus, a white-rot wood-decaying mushroom with dimorphic fruiting bodies.</title>
        <authorList>
            <person name="Wu B."/>
            <person name="Xu Z."/>
            <person name="Knudson A."/>
            <person name="Carlson A."/>
            <person name="Chen N."/>
            <person name="Kovaka S."/>
            <person name="LaButti K."/>
            <person name="Lipzen A."/>
            <person name="Pennachio C."/>
            <person name="Riley R."/>
            <person name="Schakwitz W."/>
            <person name="Umezawa K."/>
            <person name="Ohm R.A."/>
            <person name="Grigoriev I.V."/>
            <person name="Nagy L.G."/>
            <person name="Gibbons J."/>
            <person name="Hibbett D."/>
        </authorList>
    </citation>
    <scope>NUCLEOTIDE SEQUENCE [LARGE SCALE GENOMIC DNA]</scope>
    <source>
        <strain evidence="2">ALCF2SS1-6</strain>
    </source>
</reference>
<dbReference type="Proteomes" id="UP000313359">
    <property type="component" value="Unassembled WGS sequence"/>
</dbReference>
<sequence length="416" mass="47795">MKRLDDYKKPSGVFSAADGWHEATVELPAPQDGVEFNSEEDAPHFPVEGVHFRDLLELIIAEVQDPRLAEQRHWYLHERYWHPPQPQRDTGSPSDTSQTTPSSPPDPIRIITKTYNSNDMLCAHEELRQMPRCPDDLADLEYAILLLLAYSDSTHLASFGSASLWPIYIYIGNVTKYIRGRPMSFTAQHLTYLPKLPDNVQDFYEREHGAHASAETLRWLRCELMQKIWELILNDKFKDAYRHGVVVECADGVIRRLFPRLFVYSADYPEKVLIAAMRHLGECPCPRCLIKMKQINAAGTTVDTQRRAHKRVDTEALQYTINRVRASIFKNGLPMASKRAKDPLKNLSLFPIQSTLSKFMFEFKANFYELFAPDLMHEFELGVWKGVFNHLLRLLVAQGGGALQTFNERSVFLTLV</sequence>
<dbReference type="STRING" id="1328759.A0A5C2RNY2"/>
<feature type="compositionally biased region" description="Low complexity" evidence="1">
    <location>
        <begin position="89"/>
        <end position="101"/>
    </location>
</feature>
<keyword evidence="3" id="KW-1185">Reference proteome</keyword>
<organism evidence="2 3">
    <name type="scientific">Lentinus tigrinus ALCF2SS1-6</name>
    <dbReference type="NCBI Taxonomy" id="1328759"/>
    <lineage>
        <taxon>Eukaryota</taxon>
        <taxon>Fungi</taxon>
        <taxon>Dikarya</taxon>
        <taxon>Basidiomycota</taxon>
        <taxon>Agaricomycotina</taxon>
        <taxon>Agaricomycetes</taxon>
        <taxon>Polyporales</taxon>
        <taxon>Polyporaceae</taxon>
        <taxon>Lentinus</taxon>
    </lineage>
</organism>
<dbReference type="Pfam" id="PF18759">
    <property type="entry name" value="Plavaka"/>
    <property type="match status" value="1"/>
</dbReference>
<accession>A0A5C2RNY2</accession>
<dbReference type="EMBL" id="ML122324">
    <property type="protein sequence ID" value="RPD53352.1"/>
    <property type="molecule type" value="Genomic_DNA"/>
</dbReference>
<proteinExistence type="predicted"/>
<gene>
    <name evidence="2" type="ORF">L227DRAFT_513433</name>
</gene>
<dbReference type="InterPro" id="IPR041078">
    <property type="entry name" value="Plavaka"/>
</dbReference>
<protein>
    <submittedName>
        <fullName evidence="2">Uncharacterized protein</fullName>
    </submittedName>
</protein>